<dbReference type="Pfam" id="PF00903">
    <property type="entry name" value="Glyoxalase"/>
    <property type="match status" value="1"/>
</dbReference>
<name>A0A8J3KBZ9_9ACTN</name>
<dbReference type="RefSeq" id="WP_120320264.1">
    <property type="nucleotide sequence ID" value="NZ_BONH01000028.1"/>
</dbReference>
<protein>
    <submittedName>
        <fullName evidence="2">Glyoxalase</fullName>
    </submittedName>
</protein>
<organism evidence="2 3">
    <name type="scientific">Catellatospora citrea</name>
    <dbReference type="NCBI Taxonomy" id="53366"/>
    <lineage>
        <taxon>Bacteria</taxon>
        <taxon>Bacillati</taxon>
        <taxon>Actinomycetota</taxon>
        <taxon>Actinomycetes</taxon>
        <taxon>Micromonosporales</taxon>
        <taxon>Micromonosporaceae</taxon>
        <taxon>Catellatospora</taxon>
    </lineage>
</organism>
<evidence type="ECO:0000313" key="2">
    <source>
        <dbReference type="EMBL" id="GIG00417.1"/>
    </source>
</evidence>
<dbReference type="SUPFAM" id="SSF54593">
    <property type="entry name" value="Glyoxalase/Bleomycin resistance protein/Dihydroxybiphenyl dioxygenase"/>
    <property type="match status" value="1"/>
</dbReference>
<dbReference type="PROSITE" id="PS51819">
    <property type="entry name" value="VOC"/>
    <property type="match status" value="1"/>
</dbReference>
<evidence type="ECO:0000313" key="3">
    <source>
        <dbReference type="Proteomes" id="UP000659904"/>
    </source>
</evidence>
<feature type="domain" description="VOC" evidence="1">
    <location>
        <begin position="5"/>
        <end position="126"/>
    </location>
</feature>
<proteinExistence type="predicted"/>
<dbReference type="InterPro" id="IPR029068">
    <property type="entry name" value="Glyas_Bleomycin-R_OHBP_Dase"/>
</dbReference>
<dbReference type="AlphaFoldDB" id="A0A8J3KBZ9"/>
<accession>A0A8J3KBZ9</accession>
<comment type="caution">
    <text evidence="2">The sequence shown here is derived from an EMBL/GenBank/DDBJ whole genome shotgun (WGS) entry which is preliminary data.</text>
</comment>
<sequence length="127" mass="13968">MFGRTRAFSGFSVDDIDQARRFYGETLGLEVTDLGGGLLRLELAGGGQVLIYPKPDHEPATYTILNFPVTHLEAAMGELRERGVEFEKYDTDDLRTDTAGVSDADTGPRIAWFKDPAGNILSVLEED</sequence>
<dbReference type="Proteomes" id="UP000659904">
    <property type="component" value="Unassembled WGS sequence"/>
</dbReference>
<dbReference type="InterPro" id="IPR004360">
    <property type="entry name" value="Glyas_Fos-R_dOase_dom"/>
</dbReference>
<dbReference type="EMBL" id="BONH01000028">
    <property type="protein sequence ID" value="GIG00417.1"/>
    <property type="molecule type" value="Genomic_DNA"/>
</dbReference>
<dbReference type="Gene3D" id="3.10.180.10">
    <property type="entry name" value="2,3-Dihydroxybiphenyl 1,2-Dioxygenase, domain 1"/>
    <property type="match status" value="1"/>
</dbReference>
<gene>
    <name evidence="2" type="ORF">Cci01nite_55100</name>
</gene>
<reference evidence="2 3" key="1">
    <citation type="submission" date="2021-01" db="EMBL/GenBank/DDBJ databases">
        <title>Whole genome shotgun sequence of Catellatospora citrea NBRC 14495.</title>
        <authorList>
            <person name="Komaki H."/>
            <person name="Tamura T."/>
        </authorList>
    </citation>
    <scope>NUCLEOTIDE SEQUENCE [LARGE SCALE GENOMIC DNA]</scope>
    <source>
        <strain evidence="2 3">NBRC 14495</strain>
    </source>
</reference>
<evidence type="ECO:0000259" key="1">
    <source>
        <dbReference type="PROSITE" id="PS51819"/>
    </source>
</evidence>
<keyword evidence="3" id="KW-1185">Reference proteome</keyword>
<dbReference type="InterPro" id="IPR037523">
    <property type="entry name" value="VOC_core"/>
</dbReference>